<dbReference type="NCBIfam" id="TIGR00132">
    <property type="entry name" value="gatA"/>
    <property type="match status" value="1"/>
</dbReference>
<evidence type="ECO:0000256" key="5">
    <source>
        <dbReference type="HAMAP-Rule" id="MF_00120"/>
    </source>
</evidence>
<dbReference type="HAMAP" id="MF_00120">
    <property type="entry name" value="GatA"/>
    <property type="match status" value="1"/>
</dbReference>
<feature type="domain" description="Amidase" evidence="6">
    <location>
        <begin position="24"/>
        <end position="464"/>
    </location>
</feature>
<comment type="caution">
    <text evidence="7">The sequence shown here is derived from an EMBL/GenBank/DDBJ whole genome shotgun (WGS) entry which is preliminary data.</text>
</comment>
<dbReference type="GO" id="GO:0005524">
    <property type="term" value="F:ATP binding"/>
    <property type="evidence" value="ECO:0007669"/>
    <property type="project" value="UniProtKB-KW"/>
</dbReference>
<evidence type="ECO:0000313" key="7">
    <source>
        <dbReference type="EMBL" id="OGE73736.1"/>
    </source>
</evidence>
<dbReference type="InterPro" id="IPR004412">
    <property type="entry name" value="GatA"/>
</dbReference>
<dbReference type="GO" id="GO:0006412">
    <property type="term" value="P:translation"/>
    <property type="evidence" value="ECO:0007669"/>
    <property type="project" value="UniProtKB-UniRule"/>
</dbReference>
<dbReference type="PANTHER" id="PTHR11895:SF151">
    <property type="entry name" value="GLUTAMYL-TRNA(GLN) AMIDOTRANSFERASE SUBUNIT A"/>
    <property type="match status" value="1"/>
</dbReference>
<feature type="active site" description="Charge relay system" evidence="5">
    <location>
        <position position="154"/>
    </location>
</feature>
<comment type="subunit">
    <text evidence="5">Heterotrimer of A, B and C subunits.</text>
</comment>
<name>A0A1F5N7V1_9BACT</name>
<keyword evidence="4 5" id="KW-0648">Protein biosynthesis</keyword>
<protein>
    <recommendedName>
        <fullName evidence="5">Glutamyl-tRNA(Gln) amidotransferase subunit A</fullName>
        <shortName evidence="5">Glu-ADT subunit A</shortName>
        <ecNumber evidence="5">6.3.5.7</ecNumber>
    </recommendedName>
</protein>
<dbReference type="AlphaFoldDB" id="A0A1F5N7V1"/>
<evidence type="ECO:0000259" key="6">
    <source>
        <dbReference type="Pfam" id="PF01425"/>
    </source>
</evidence>
<comment type="similarity">
    <text evidence="5">Belongs to the amidase family. GatA subfamily.</text>
</comment>
<organism evidence="7 8">
    <name type="scientific">Candidatus Doudnabacteria bacterium RIFCSPHIGHO2_01_FULL_41_86</name>
    <dbReference type="NCBI Taxonomy" id="1817821"/>
    <lineage>
        <taxon>Bacteria</taxon>
        <taxon>Candidatus Doudnaibacteriota</taxon>
    </lineage>
</organism>
<keyword evidence="2 5" id="KW-0547">Nucleotide-binding</keyword>
<keyword evidence="7" id="KW-0808">Transferase</keyword>
<comment type="catalytic activity">
    <reaction evidence="5">
        <text>L-glutamyl-tRNA(Gln) + L-glutamine + ATP + H2O = L-glutaminyl-tRNA(Gln) + L-glutamate + ADP + phosphate + H(+)</text>
        <dbReference type="Rhea" id="RHEA:17521"/>
        <dbReference type="Rhea" id="RHEA-COMP:9681"/>
        <dbReference type="Rhea" id="RHEA-COMP:9684"/>
        <dbReference type="ChEBI" id="CHEBI:15377"/>
        <dbReference type="ChEBI" id="CHEBI:15378"/>
        <dbReference type="ChEBI" id="CHEBI:29985"/>
        <dbReference type="ChEBI" id="CHEBI:30616"/>
        <dbReference type="ChEBI" id="CHEBI:43474"/>
        <dbReference type="ChEBI" id="CHEBI:58359"/>
        <dbReference type="ChEBI" id="CHEBI:78520"/>
        <dbReference type="ChEBI" id="CHEBI:78521"/>
        <dbReference type="ChEBI" id="CHEBI:456216"/>
        <dbReference type="EC" id="6.3.5.7"/>
    </reaction>
</comment>
<evidence type="ECO:0000256" key="4">
    <source>
        <dbReference type="ARBA" id="ARBA00022917"/>
    </source>
</evidence>
<dbReference type="InterPro" id="IPR023631">
    <property type="entry name" value="Amidase_dom"/>
</dbReference>
<evidence type="ECO:0000256" key="3">
    <source>
        <dbReference type="ARBA" id="ARBA00022840"/>
    </source>
</evidence>
<keyword evidence="1 5" id="KW-0436">Ligase</keyword>
<dbReference type="Gene3D" id="3.90.1300.10">
    <property type="entry name" value="Amidase signature (AS) domain"/>
    <property type="match status" value="1"/>
</dbReference>
<gene>
    <name evidence="5 7" type="primary">gatA</name>
    <name evidence="7" type="ORF">A2717_03860</name>
</gene>
<feature type="active site" description="Charge relay system" evidence="5">
    <location>
        <position position="79"/>
    </location>
</feature>
<evidence type="ECO:0000256" key="2">
    <source>
        <dbReference type="ARBA" id="ARBA00022741"/>
    </source>
</evidence>
<sequence>MNFTDLTIKSASELIAKKEVSAKELAEMSLERIKEVDDKVHAFLYVAEKEAMEQADEVDRMIIADNENFALTGIPYSVKDCILVKGMKATAASKILENYVAPYDATVIEKLKKVSPVMMGKTNLDEFAMGASTLYSAYGPTKNPYDLSRVPGGSSGGSAASVASGEVIFSIGSDTFGSIRQPASFCGVVGMKPTYGRVSRFGLIAMCSSMDQIGVFTRTVEDAALALQMIVGQDVKDSTSLPKLVPDYSAALSEDLKGMKIGIPKEFFVEGIDPEVRAIVENAIKQVEALGAEVSEVSLPNVPYSVPAYYIIAPVEISANLSRYDGIRYGLSVPGKTLEEVYYNSRSQGLGAEVKRRIMIGTYASSAGYYDAYYKKAKQIESLVQQDFKSAFDKFDLLLTPVSPKPAFKIDEKKDPVSMYLEDVFTGPINLAGVPAMSVPGGLTKSGLPVGVQLIANHFAEEKLFQAGHALEKSLNLKLKPNL</sequence>
<dbReference type="EC" id="6.3.5.7" evidence="5"/>
<dbReference type="InterPro" id="IPR036928">
    <property type="entry name" value="AS_sf"/>
</dbReference>
<dbReference type="Proteomes" id="UP000177610">
    <property type="component" value="Unassembled WGS sequence"/>
</dbReference>
<evidence type="ECO:0000313" key="8">
    <source>
        <dbReference type="Proteomes" id="UP000177610"/>
    </source>
</evidence>
<dbReference type="PANTHER" id="PTHR11895">
    <property type="entry name" value="TRANSAMIDASE"/>
    <property type="match status" value="1"/>
</dbReference>
<evidence type="ECO:0000256" key="1">
    <source>
        <dbReference type="ARBA" id="ARBA00022598"/>
    </source>
</evidence>
<dbReference type="GO" id="GO:0050567">
    <property type="term" value="F:glutaminyl-tRNA synthase (glutamine-hydrolyzing) activity"/>
    <property type="evidence" value="ECO:0007669"/>
    <property type="project" value="UniProtKB-UniRule"/>
</dbReference>
<proteinExistence type="inferred from homology"/>
<dbReference type="InterPro" id="IPR000120">
    <property type="entry name" value="Amidase"/>
</dbReference>
<dbReference type="Pfam" id="PF01425">
    <property type="entry name" value="Amidase"/>
    <property type="match status" value="1"/>
</dbReference>
<reference evidence="7 8" key="1">
    <citation type="journal article" date="2016" name="Nat. Commun.">
        <title>Thousands of microbial genomes shed light on interconnected biogeochemical processes in an aquifer system.</title>
        <authorList>
            <person name="Anantharaman K."/>
            <person name="Brown C.T."/>
            <person name="Hug L.A."/>
            <person name="Sharon I."/>
            <person name="Castelle C.J."/>
            <person name="Probst A.J."/>
            <person name="Thomas B.C."/>
            <person name="Singh A."/>
            <person name="Wilkins M.J."/>
            <person name="Karaoz U."/>
            <person name="Brodie E.L."/>
            <person name="Williams K.H."/>
            <person name="Hubbard S.S."/>
            <person name="Banfield J.F."/>
        </authorList>
    </citation>
    <scope>NUCLEOTIDE SEQUENCE [LARGE SCALE GENOMIC DNA]</scope>
</reference>
<dbReference type="GO" id="GO:0030956">
    <property type="term" value="C:glutamyl-tRNA(Gln) amidotransferase complex"/>
    <property type="evidence" value="ECO:0007669"/>
    <property type="project" value="InterPro"/>
</dbReference>
<feature type="active site" description="Acyl-ester intermediate" evidence="5">
    <location>
        <position position="178"/>
    </location>
</feature>
<dbReference type="SUPFAM" id="SSF75304">
    <property type="entry name" value="Amidase signature (AS) enzymes"/>
    <property type="match status" value="1"/>
</dbReference>
<accession>A0A1F5N7V1</accession>
<dbReference type="STRING" id="1817821.A2717_03860"/>
<comment type="function">
    <text evidence="5">Allows the formation of correctly charged Gln-tRNA(Gln) through the transamidation of misacylated Glu-tRNA(Gln) in organisms which lack glutaminyl-tRNA synthetase. The reaction takes place in the presence of glutamine and ATP through an activated gamma-phospho-Glu-tRNA(Gln).</text>
</comment>
<dbReference type="EMBL" id="MFEH01000005">
    <property type="protein sequence ID" value="OGE73736.1"/>
    <property type="molecule type" value="Genomic_DNA"/>
</dbReference>
<keyword evidence="3 5" id="KW-0067">ATP-binding</keyword>
<dbReference type="GO" id="GO:0016740">
    <property type="term" value="F:transferase activity"/>
    <property type="evidence" value="ECO:0007669"/>
    <property type="project" value="UniProtKB-KW"/>
</dbReference>